<dbReference type="EMBL" id="CP062938">
    <property type="protein sequence ID" value="QOL31993.1"/>
    <property type="molecule type" value="Genomic_DNA"/>
</dbReference>
<evidence type="ECO:0000256" key="3">
    <source>
        <dbReference type="ARBA" id="ARBA00012670"/>
    </source>
</evidence>
<feature type="domain" description="Alpha-L-arabinofuranosidase C-terminal" evidence="6">
    <location>
        <begin position="439"/>
        <end position="778"/>
    </location>
</feature>
<dbReference type="InterPro" id="IPR010720">
    <property type="entry name" value="Alpha-L-AF_C"/>
</dbReference>
<dbReference type="GO" id="GO:0046373">
    <property type="term" value="P:L-arabinose metabolic process"/>
    <property type="evidence" value="ECO:0007669"/>
    <property type="project" value="InterPro"/>
</dbReference>
<evidence type="ECO:0000256" key="2">
    <source>
        <dbReference type="ARBA" id="ARBA00007186"/>
    </source>
</evidence>
<comment type="similarity">
    <text evidence="2">Belongs to the glycosyl hydrolase 51 family.</text>
</comment>
<dbReference type="InterPro" id="IPR055235">
    <property type="entry name" value="ASD1_cat"/>
</dbReference>
<dbReference type="PANTHER" id="PTHR31776:SF26">
    <property type="entry name" value="SECRETED ARABINOSIDASE"/>
    <property type="match status" value="1"/>
</dbReference>
<dbReference type="Proteomes" id="UP000593943">
    <property type="component" value="Chromosome"/>
</dbReference>
<dbReference type="PANTHER" id="PTHR31776">
    <property type="entry name" value="ALPHA-L-ARABINOFURANOSIDASE 1"/>
    <property type="match status" value="1"/>
</dbReference>
<dbReference type="GO" id="GO:0046556">
    <property type="term" value="F:alpha-L-arabinofuranosidase activity"/>
    <property type="evidence" value="ECO:0007669"/>
    <property type="project" value="UniProtKB-EC"/>
</dbReference>
<dbReference type="OrthoDB" id="9758923at2"/>
<evidence type="ECO:0000256" key="1">
    <source>
        <dbReference type="ARBA" id="ARBA00001462"/>
    </source>
</evidence>
<dbReference type="RefSeq" id="WP_094637349.1">
    <property type="nucleotide sequence ID" value="NZ_CP062938.1"/>
</dbReference>
<keyword evidence="5" id="KW-0378">Hydrolase</keyword>
<dbReference type="EC" id="3.2.1.55" evidence="3"/>
<keyword evidence="4" id="KW-0732">Signal</keyword>
<protein>
    <recommendedName>
        <fullName evidence="3">non-reducing end alpha-L-arabinofuranosidase</fullName>
        <ecNumber evidence="3">3.2.1.55</ecNumber>
    </recommendedName>
</protein>
<gene>
    <name evidence="8" type="ORF">BE0216_05570</name>
    <name evidence="7" type="ORF">BEUL_1824</name>
</gene>
<dbReference type="SMART" id="SM00813">
    <property type="entry name" value="Alpha-L-AF_C"/>
    <property type="match status" value="1"/>
</dbReference>
<reference evidence="7 9" key="1">
    <citation type="journal article" date="2017" name="BMC Genomics">
        <title>Comparative genomic and phylogenomic analyses of the Bifidobacteriaceae family.</title>
        <authorList>
            <person name="Lugli G.A."/>
            <person name="Milani C."/>
            <person name="Turroni F."/>
            <person name="Duranti S."/>
            <person name="Mancabelli L."/>
            <person name="Mangifesta M."/>
            <person name="Ferrario C."/>
            <person name="Modesto M."/>
            <person name="Mattarelli P."/>
            <person name="Jiri K."/>
            <person name="van Sinderen D."/>
            <person name="Ventura M."/>
        </authorList>
    </citation>
    <scope>NUCLEOTIDE SEQUENCE [LARGE SCALE GENOMIC DNA]</scope>
    <source>
        <strain evidence="7 9">DSM 100216</strain>
    </source>
</reference>
<dbReference type="SUPFAM" id="SSF51445">
    <property type="entry name" value="(Trans)glycosidases"/>
    <property type="match status" value="1"/>
</dbReference>
<dbReference type="Proteomes" id="UP000216057">
    <property type="component" value="Unassembled WGS sequence"/>
</dbReference>
<evidence type="ECO:0000313" key="9">
    <source>
        <dbReference type="Proteomes" id="UP000216057"/>
    </source>
</evidence>
<organism evidence="7 9">
    <name type="scientific">Bifidobacterium eulemuris</name>
    <dbReference type="NCBI Taxonomy" id="1765219"/>
    <lineage>
        <taxon>Bacteria</taxon>
        <taxon>Bacillati</taxon>
        <taxon>Actinomycetota</taxon>
        <taxon>Actinomycetes</taxon>
        <taxon>Bifidobacteriales</taxon>
        <taxon>Bifidobacteriaceae</taxon>
        <taxon>Bifidobacterium</taxon>
    </lineage>
</organism>
<evidence type="ECO:0000259" key="6">
    <source>
        <dbReference type="SMART" id="SM00813"/>
    </source>
</evidence>
<dbReference type="EMBL" id="MWWZ01000010">
    <property type="protein sequence ID" value="OZG65926.1"/>
    <property type="molecule type" value="Genomic_DNA"/>
</dbReference>
<dbReference type="Pfam" id="PF22848">
    <property type="entry name" value="ASD1_dom"/>
    <property type="match status" value="1"/>
</dbReference>
<proteinExistence type="inferred from homology"/>
<dbReference type="Gene3D" id="3.20.20.80">
    <property type="entry name" value="Glycosidases"/>
    <property type="match status" value="1"/>
</dbReference>
<evidence type="ECO:0000313" key="7">
    <source>
        <dbReference type="EMBL" id="OZG65926.1"/>
    </source>
</evidence>
<dbReference type="KEGG" id="beu:BE0216_05570"/>
<dbReference type="InterPro" id="IPR017853">
    <property type="entry name" value="GH"/>
</dbReference>
<sequence length="790" mass="88255">MRDIETIHVRRSASSHRVSDDLWGIFFEDINACADGGIASELVQNGAFEYCRSSSEHWSNYSFWTKSVPEDSFAAFSLGIDSPVAEENPHYAIVEIGKAPASLTNEGFDGMVFRKKESYDLSLWCRTESGRPQRVRAELLGDDGQVLAEGLLVCDSVGWKKLTLELVSQGEASNGAFRLTFLSEGVFELDFVSLEPRAAYKGLKHCRPDLVRVLDELHPRFMRFPGGCIAHGYGYYNMYRWKDTIGPVEHRPHNFNCWGYHQSFRIGYYEYFLLCETIGAKPLPILPAGVGCQNTDSGPVPIALKDMPAYIQEVLDLIDFCNADPADNEWAAKRAEMGHPDPFGLEYLGIGNEDRIDAVFEDRFTRIYEAVRAAHPEITVIGTVGPDPEGRDYDEGWRIASKLGVPIVDEHSYRSPSWWFRHLDHWDGVNRQGPKVYLGEYGSWGTGLINGLAESAIMGRMEANGDAVVMASYAPLFCKNGHAGWNPNLIYFDNEHVHRTYSYWVQQMYADTIADTAVPLEIEGVVGSVRELSDRVRLRFTHDQVWGGDLKLSITEFEIRMSDGEIRRLPDMTYFTGLEQCPDIDLHADDYEIRLHLEYLAGKSDFFFDFGDIDAGVYDQIRLSRNMSRITAYSESGGFDIAAVSTVGQRTEGQPQPGDGWRLRILVSDRGRKVRVLVDGSELMSGVERGEEIRRTVALAHNSGKRTSYLRITNAMGSPVAVDVKEALGRSDLPVSSIRTLTGDDPLAGVRYEASPTAPVDDIVDLSVSSMVTVPAWSFTVLSIPDGEQG</sequence>
<keyword evidence="10" id="KW-1185">Reference proteome</keyword>
<dbReference type="InterPro" id="IPR051563">
    <property type="entry name" value="Glycosyl_Hydrolase_51"/>
</dbReference>
<dbReference type="AlphaFoldDB" id="A0A261G4I4"/>
<evidence type="ECO:0000256" key="5">
    <source>
        <dbReference type="ARBA" id="ARBA00022801"/>
    </source>
</evidence>
<dbReference type="Pfam" id="PF06964">
    <property type="entry name" value="Alpha-L-AF_C"/>
    <property type="match status" value="1"/>
</dbReference>
<evidence type="ECO:0000313" key="10">
    <source>
        <dbReference type="Proteomes" id="UP000593943"/>
    </source>
</evidence>
<comment type="catalytic activity">
    <reaction evidence="1">
        <text>Hydrolysis of terminal non-reducing alpha-L-arabinofuranoside residues in alpha-L-arabinosides.</text>
        <dbReference type="EC" id="3.2.1.55"/>
    </reaction>
</comment>
<evidence type="ECO:0000313" key="8">
    <source>
        <dbReference type="EMBL" id="QOL31993.1"/>
    </source>
</evidence>
<accession>A0A261G4I4</accession>
<name>A0A261G4I4_9BIFI</name>
<evidence type="ECO:0000256" key="4">
    <source>
        <dbReference type="ARBA" id="ARBA00022729"/>
    </source>
</evidence>
<reference evidence="8 10" key="2">
    <citation type="submission" date="2020-10" db="EMBL/GenBank/DDBJ databases">
        <title>Genome sequencing of Bifidobacterium eulemuris_DSMZ_100216.</title>
        <authorList>
            <person name="Kim J."/>
        </authorList>
    </citation>
    <scope>NUCLEOTIDE SEQUENCE [LARGE SCALE GENOMIC DNA]</scope>
    <source>
        <strain evidence="8 10">DSM 100216</strain>
    </source>
</reference>